<evidence type="ECO:0000313" key="1">
    <source>
        <dbReference type="EMBL" id="KAJ9649601.1"/>
    </source>
</evidence>
<sequence>MGRIYKDSALTIAATGSSDDLTNGLYGDRRKLVHSVELPYRKTNTADPDGCFFVSSAPRGFDAEVSDSILYTRGWVLQERVLSTRYLHFGKDQWFWQCRAKTWAEVVGFADGDERTGADLGMFKAIRGDAIQFTKWWMTIVETYSRLDFTVASDRFVALRGLMNEVHRMTQKIYTGGMWLDKLYIQLLWHVDINSETGDLKAVTQDASLSPPARSSYVPSWSWLSTTSPICHKTHPDYYETVPDSYLSPTVNLLRPASKHFFKRLPIEGNTQRAVLVMLAEVQPVSLSHTRSLPQPDYTAAEVSRQGPVSQLASGAFTRNNYRTPMLAAIGPLKGKEIGKTNLDRDAYYSIRTCVCIRVSDNYIVTKAVASETLQSINVLVALPEKMDNKIVLRRIGTGVVQDVEFLEDASPRH</sequence>
<name>A0ACC2ZPT4_9PEZI</name>
<keyword evidence="2" id="KW-1185">Reference proteome</keyword>
<comment type="caution">
    <text evidence="1">The sequence shown here is derived from an EMBL/GenBank/DDBJ whole genome shotgun (WGS) entry which is preliminary data.</text>
</comment>
<accession>A0ACC2ZPT4</accession>
<proteinExistence type="predicted"/>
<organism evidence="1 2">
    <name type="scientific">Coniosporium tulheliwenetii</name>
    <dbReference type="NCBI Taxonomy" id="3383036"/>
    <lineage>
        <taxon>Eukaryota</taxon>
        <taxon>Fungi</taxon>
        <taxon>Dikarya</taxon>
        <taxon>Ascomycota</taxon>
        <taxon>Pezizomycotina</taxon>
        <taxon>Dothideomycetes</taxon>
        <taxon>Dothideomycetes incertae sedis</taxon>
        <taxon>Coniosporium</taxon>
    </lineage>
</organism>
<dbReference type="EMBL" id="JAPDRP010000001">
    <property type="protein sequence ID" value="KAJ9649601.1"/>
    <property type="molecule type" value="Genomic_DNA"/>
</dbReference>
<evidence type="ECO:0000313" key="2">
    <source>
        <dbReference type="Proteomes" id="UP001172680"/>
    </source>
</evidence>
<gene>
    <name evidence="1" type="ORF">H2199_000379</name>
</gene>
<reference evidence="1" key="1">
    <citation type="submission" date="2022-10" db="EMBL/GenBank/DDBJ databases">
        <title>Culturing micro-colonial fungi from biological soil crusts in the Mojave desert and describing Neophaeococcomyces mojavensis, and introducing the new genera and species Taxawa tesnikishii.</title>
        <authorList>
            <person name="Kurbessoian T."/>
            <person name="Stajich J.E."/>
        </authorList>
    </citation>
    <scope>NUCLEOTIDE SEQUENCE</scope>
    <source>
        <strain evidence="1">JES_115</strain>
    </source>
</reference>
<dbReference type="Proteomes" id="UP001172680">
    <property type="component" value="Unassembled WGS sequence"/>
</dbReference>
<protein>
    <submittedName>
        <fullName evidence="1">Uncharacterized protein</fullName>
    </submittedName>
</protein>